<comment type="caution">
    <text evidence="2">The sequence shown here is derived from an EMBL/GenBank/DDBJ whole genome shotgun (WGS) entry which is preliminary data.</text>
</comment>
<evidence type="ECO:0000313" key="3">
    <source>
        <dbReference type="Proteomes" id="UP000249239"/>
    </source>
</evidence>
<reference evidence="2 3" key="1">
    <citation type="submission" date="2018-06" db="EMBL/GenBank/DDBJ databases">
        <title>Genomic Encyclopedia of Archaeal and Bacterial Type Strains, Phase II (KMG-II): from individual species to whole genera.</title>
        <authorList>
            <person name="Goeker M."/>
        </authorList>
    </citation>
    <scope>NUCLEOTIDE SEQUENCE [LARGE SCALE GENOMIC DNA]</scope>
    <source>
        <strain evidence="2 3">DSM 6779</strain>
    </source>
</reference>
<dbReference type="InterPro" id="IPR013486">
    <property type="entry name" value="SpoIID/LytB"/>
</dbReference>
<dbReference type="OrthoDB" id="1110483at2"/>
<evidence type="ECO:0000259" key="1">
    <source>
        <dbReference type="Pfam" id="PF08486"/>
    </source>
</evidence>
<dbReference type="Pfam" id="PF08486">
    <property type="entry name" value="SpoIID"/>
    <property type="match status" value="1"/>
</dbReference>
<protein>
    <submittedName>
        <fullName evidence="2">SpoIID/LytB domain protein</fullName>
    </submittedName>
</protein>
<evidence type="ECO:0000313" key="2">
    <source>
        <dbReference type="EMBL" id="PZX16901.1"/>
    </source>
</evidence>
<keyword evidence="3" id="KW-1185">Reference proteome</keyword>
<dbReference type="PANTHER" id="PTHR30032:SF4">
    <property type="entry name" value="AMIDASE ENHANCER"/>
    <property type="match status" value="1"/>
</dbReference>
<dbReference type="GO" id="GO:0030435">
    <property type="term" value="P:sporulation resulting in formation of a cellular spore"/>
    <property type="evidence" value="ECO:0007669"/>
    <property type="project" value="InterPro"/>
</dbReference>
<name>A0A2W7N9J9_9BACT</name>
<dbReference type="EMBL" id="QKZK01000011">
    <property type="protein sequence ID" value="PZX16901.1"/>
    <property type="molecule type" value="Genomic_DNA"/>
</dbReference>
<proteinExistence type="predicted"/>
<accession>A0A2W7N9J9</accession>
<feature type="domain" description="Sporulation stage II protein D amidase enhancer LytB N-terminal" evidence="1">
    <location>
        <begin position="102"/>
        <end position="220"/>
    </location>
</feature>
<dbReference type="GO" id="GO:0030288">
    <property type="term" value="C:outer membrane-bounded periplasmic space"/>
    <property type="evidence" value="ECO:0007669"/>
    <property type="project" value="TreeGrafter"/>
</dbReference>
<dbReference type="InterPro" id="IPR051922">
    <property type="entry name" value="Bact_Sporulation_Assoc"/>
</dbReference>
<organism evidence="2 3">
    <name type="scientific">Breznakibacter xylanolyticus</name>
    <dbReference type="NCBI Taxonomy" id="990"/>
    <lineage>
        <taxon>Bacteria</taxon>
        <taxon>Pseudomonadati</taxon>
        <taxon>Bacteroidota</taxon>
        <taxon>Bacteroidia</taxon>
        <taxon>Marinilabiliales</taxon>
        <taxon>Marinilabiliaceae</taxon>
        <taxon>Breznakibacter</taxon>
    </lineage>
</organism>
<dbReference type="AlphaFoldDB" id="A0A2W7N9J9"/>
<dbReference type="NCBIfam" id="TIGR02669">
    <property type="entry name" value="SpoIID_LytB"/>
    <property type="match status" value="1"/>
</dbReference>
<dbReference type="InterPro" id="IPR013693">
    <property type="entry name" value="SpoIID/LytB_N"/>
</dbReference>
<dbReference type="RefSeq" id="WP_111445426.1">
    <property type="nucleotide sequence ID" value="NZ_QKZK01000011.1"/>
</dbReference>
<dbReference type="Proteomes" id="UP000249239">
    <property type="component" value="Unassembled WGS sequence"/>
</dbReference>
<sequence length="439" mass="49571">MQPLLRIGILTHPSISFTLKDSFLIDGCEQILLQGSYTALFNNNSIQISGNGIVLNATSFLLKSDSTEAGFVIHNVKIGIQFHWERHEDQEFKGALQLLIDDNNVVAINHTPIEEYLTSVISSEMSATSSLELLKAHAVISRSWVMAQIEKNLRLQTKDATYQSFVQTEQERTCWYDREDHTLFDVCADDHCQRYQGIQKANNPAVVEAINNTYGLVLTYDNAICDARFSKCCGGVSERFENCWEPVEHPYLVPVRDLNDDSLPDLTTEQGAREWITGNPPAFCNTNDARILSQVLNNYDQETTRFFRWTVDYTQDELSRLAKERSGIDFGDIIDLQPLERGASGRITRLKIIGTKITFTIGKELEIRKTLSTTHLYSSAFVVDKTSINNAIRFTLRGAGWGHGVGLCQIGAAVMGDKGYSFEQILMHYFKHASLTKRY</sequence>
<gene>
    <name evidence="2" type="ORF">LX69_01716</name>
</gene>
<dbReference type="PANTHER" id="PTHR30032">
    <property type="entry name" value="N-ACETYLMURAMOYL-L-ALANINE AMIDASE-RELATED"/>
    <property type="match status" value="1"/>
</dbReference>